<accession>A0ACB9H1P1</accession>
<evidence type="ECO:0000313" key="2">
    <source>
        <dbReference type="Proteomes" id="UP001055811"/>
    </source>
</evidence>
<comment type="caution">
    <text evidence="1">The sequence shown here is derived from an EMBL/GenBank/DDBJ whole genome shotgun (WGS) entry which is preliminary data.</text>
</comment>
<name>A0ACB9H1P1_CICIN</name>
<dbReference type="EMBL" id="CM042009">
    <property type="protein sequence ID" value="KAI3789758.1"/>
    <property type="molecule type" value="Genomic_DNA"/>
</dbReference>
<evidence type="ECO:0000313" key="1">
    <source>
        <dbReference type="EMBL" id="KAI3789758.1"/>
    </source>
</evidence>
<proteinExistence type="predicted"/>
<organism evidence="1 2">
    <name type="scientific">Cichorium intybus</name>
    <name type="common">Chicory</name>
    <dbReference type="NCBI Taxonomy" id="13427"/>
    <lineage>
        <taxon>Eukaryota</taxon>
        <taxon>Viridiplantae</taxon>
        <taxon>Streptophyta</taxon>
        <taxon>Embryophyta</taxon>
        <taxon>Tracheophyta</taxon>
        <taxon>Spermatophyta</taxon>
        <taxon>Magnoliopsida</taxon>
        <taxon>eudicotyledons</taxon>
        <taxon>Gunneridae</taxon>
        <taxon>Pentapetalae</taxon>
        <taxon>asterids</taxon>
        <taxon>campanulids</taxon>
        <taxon>Asterales</taxon>
        <taxon>Asteraceae</taxon>
        <taxon>Cichorioideae</taxon>
        <taxon>Cichorieae</taxon>
        <taxon>Cichoriinae</taxon>
        <taxon>Cichorium</taxon>
    </lineage>
</organism>
<sequence>MRFPEEESESSPEHEHEHENEREKEEQFDDFEEHNGWNSKVFLQYVLVMIVLILTTLAITSINSPTFSPAREAMLGFMNLYNKGYSTFYRTVGFNFLKVGKLSKREVGVNHDEVWTEDLGDDNMDSNELEGFKTAEIEEVHNSKIDENRDEIWSKNNAGQFQDSQTNKIEVKEEISYESHKPVILKREEIYSRLLGDDSIEVEVNEEPELLKMMVEEDVGKEYILTKLARFDQISVAFVGFCVFLLVSLSIIYYSKKSKISHQNSKNTKNLESFVNSSPLTHKTHSGSLTHSDTVSSNEAKSSYLEFSTNSPSYGSFTIEKTIFKKKSWLLEAKGELCQVGLSGLVTGSVSLAKLFLCMLAMGSSWLRIGRHKAPSGVIVASLPCGEVAQYDRTRLIGHRSPFRPSSLPFLSGGFW</sequence>
<dbReference type="Proteomes" id="UP001055811">
    <property type="component" value="Linkage Group LG01"/>
</dbReference>
<protein>
    <submittedName>
        <fullName evidence="1">Uncharacterized protein</fullName>
    </submittedName>
</protein>
<reference evidence="1 2" key="2">
    <citation type="journal article" date="2022" name="Mol. Ecol. Resour.">
        <title>The genomes of chicory, endive, great burdock and yacon provide insights into Asteraceae paleo-polyploidization history and plant inulin production.</title>
        <authorList>
            <person name="Fan W."/>
            <person name="Wang S."/>
            <person name="Wang H."/>
            <person name="Wang A."/>
            <person name="Jiang F."/>
            <person name="Liu H."/>
            <person name="Zhao H."/>
            <person name="Xu D."/>
            <person name="Zhang Y."/>
        </authorList>
    </citation>
    <scope>NUCLEOTIDE SEQUENCE [LARGE SCALE GENOMIC DNA]</scope>
    <source>
        <strain evidence="2">cv. Punajuju</strain>
        <tissue evidence="1">Leaves</tissue>
    </source>
</reference>
<reference evidence="2" key="1">
    <citation type="journal article" date="2022" name="Mol. Ecol. Resour.">
        <title>The genomes of chicory, endive, great burdock and yacon provide insights into Asteraceae palaeo-polyploidization history and plant inulin production.</title>
        <authorList>
            <person name="Fan W."/>
            <person name="Wang S."/>
            <person name="Wang H."/>
            <person name="Wang A."/>
            <person name="Jiang F."/>
            <person name="Liu H."/>
            <person name="Zhao H."/>
            <person name="Xu D."/>
            <person name="Zhang Y."/>
        </authorList>
    </citation>
    <scope>NUCLEOTIDE SEQUENCE [LARGE SCALE GENOMIC DNA]</scope>
    <source>
        <strain evidence="2">cv. Punajuju</strain>
    </source>
</reference>
<keyword evidence="2" id="KW-1185">Reference proteome</keyword>
<gene>
    <name evidence="1" type="ORF">L2E82_02562</name>
</gene>